<feature type="region of interest" description="Disordered" evidence="13">
    <location>
        <begin position="1787"/>
        <end position="1812"/>
    </location>
</feature>
<dbReference type="InterPro" id="IPR050951">
    <property type="entry name" value="Retrovirus_Pol_polyprotein"/>
</dbReference>
<keyword evidence="9" id="KW-0229">DNA integration</keyword>
<evidence type="ECO:0000259" key="15">
    <source>
        <dbReference type="PROSITE" id="PS50994"/>
    </source>
</evidence>
<dbReference type="CDD" id="cd09274">
    <property type="entry name" value="RNase_HI_RT_Ty3"/>
    <property type="match status" value="1"/>
</dbReference>
<dbReference type="Pfam" id="PF17921">
    <property type="entry name" value="Integrase_H2C2"/>
    <property type="match status" value="1"/>
</dbReference>
<dbReference type="InterPro" id="IPR001584">
    <property type="entry name" value="Integrase_cat-core"/>
</dbReference>
<evidence type="ECO:0000256" key="12">
    <source>
        <dbReference type="SAM" id="Coils"/>
    </source>
</evidence>
<evidence type="ECO:0000256" key="8">
    <source>
        <dbReference type="ARBA" id="ARBA00022842"/>
    </source>
</evidence>
<evidence type="ECO:0000256" key="7">
    <source>
        <dbReference type="ARBA" id="ARBA00022801"/>
    </source>
</evidence>
<keyword evidence="6" id="KW-0255">Endonuclease</keyword>
<dbReference type="Pfam" id="PF14893">
    <property type="entry name" value="PNMA"/>
    <property type="match status" value="1"/>
</dbReference>
<dbReference type="SUPFAM" id="SSF53098">
    <property type="entry name" value="Ribonuclease H-like"/>
    <property type="match status" value="1"/>
</dbReference>
<dbReference type="Gene3D" id="3.30.420.10">
    <property type="entry name" value="Ribonuclease H-like superfamily/Ribonuclease H"/>
    <property type="match status" value="1"/>
</dbReference>
<accession>A0ABR3MNJ6</accession>
<dbReference type="PROSITE" id="PS50878">
    <property type="entry name" value="RT_POL"/>
    <property type="match status" value="1"/>
</dbReference>
<dbReference type="InterPro" id="IPR048270">
    <property type="entry name" value="PNMA_C"/>
</dbReference>
<evidence type="ECO:0000256" key="4">
    <source>
        <dbReference type="ARBA" id="ARBA00022695"/>
    </source>
</evidence>
<feature type="compositionally biased region" description="Polar residues" evidence="13">
    <location>
        <begin position="153"/>
        <end position="172"/>
    </location>
</feature>
<feature type="domain" description="Integrase catalytic" evidence="15">
    <location>
        <begin position="1498"/>
        <end position="1655"/>
    </location>
</feature>
<evidence type="ECO:0000256" key="11">
    <source>
        <dbReference type="ARBA" id="ARBA00039658"/>
    </source>
</evidence>
<sequence length="2102" mass="235559">MDIIEAEGIKIPNSVIISGLTRTESDEELLDILKQYGSFAKTVSITDKESEFYKSTVIEYNSGQALQSLGSQLPYTHQLSSDPSVSFHVRALSNVFTQHLGSGATKSYLEGLEKIAKLSGIQFETVLSQMLSEMSSELTPVTPAAEACDSDANEPSHQSLPEENLTTTSVKASRSDDLPPQHTSARSHEPLLFSSQVLNPPDVQKLVIEHVVRSGELTTQGLAQSRLRLFSGKFPRSGNEVDYDTWRSSVELVLKDSTLSDLHVSRKIVDSLLPPAADVIKHLSSDAPSSAYLQLLDSAFGVVEDGDELFAKFMNTLQDAGEKPSAYLHRLQTALRVTIKGGGVTPEGADRHLLKQFCRGCWDNDLITDLQLERKQNNPPSFAQLLLMLRTEEDKHTAKVFRMKQHLGSSKPRALMHSQRAWISAEVDQGETSSMASLVTETKELKRQIAKLQSQLANLVTKPKAQRKVSLNEAANKQEKNKSDTASATGAELELGCPIIAHVSNKSQSLRVPNTSLPKGLVGARCTAEVIIADERCNCLLDTGSQVTTVPRSFYEQHLSGHPISPIADILEVEGANGLSVPYEGFIELDITFPEEFFGASVGVPTVALIVPDVKAQSLVLIGTNTLDVLYEKYLSVGPQNVQPCSYGYRVVLKTLEIRRRQNTTGILGHVRLKSKAPKVLAAGQTVVLGGSVTVPCGVKQTLLVEHSPDSSLPGGVFVKRCLLNQSDNLLNHLPVVLTNETKHDITIQPRCVIAELQAVDPAFPLSQSSSGNGVGDFTFNFDDSPLPQEWKDRISKKLREMPEVFSQHDLDFGHTKKVKHSIKLHDQTPFKQRARPIHPQDIEAVRKHLRDLLASGVIRESESSFSSPIVVVKKKNGDVRLCIDYRKLNLQTMKDAYALPNLEDTFSALTGSKWFSVLDLKSGYYQIEVEESDKPKTAFVCPLGFWEFNRMPQGVTNAPSTFQRLMEKCMGDINLREVLVFLDDLIVFSETLEEHEARLLNVLSRLKDYGLKLSLEKCRFFQTSVRYLGHIVSEHGVETDPEKVQALKTWPTPKNIKELRSFLGFAGYYRRFIKDYSRIAKPLNDLTSGYPPLRRNIKKCDKGGQYHNPKESFGDRWTPSCEEAFQSLIDKLTSAPVLGFADPKLPYFLHTDASTKGLGAALYQEQDGSMRAIAFASRGLSHSESRYPAHKLEFLALKWAVTEKFSDYLYGNQFTVVTDSNPLTYVLTTAKLDATSYRWLAALSTYSFKLQYRAGKQNVDADSLSRRPQEPLPETAWSSKEQERIHQFMKYHLHDTADTFSVTTDVVNAICEKHLITQYADAESEVALVESLALHADAVPVEYEQEGYIDGLPVMPYLPQEIRDKQRADPVLREVIFHLELGDKPSPTVRKELPTFPLFLKEWNRLELRDGVLYRKKQENSLLIYQLVLPEELRPLVMSSLHDDMGHLGVERTVDLVRSRFYWPRMAADVEQKIKGCGRCVRRKAQPQKAAPLVNIQATRPLQLVCMDFLSVEPDGSNTKDILVITDFFTKYAVAIPTPNQKARTVAKCLWENFVTHYGFPECLHSDQGPDFESHVIKELCEVSGIRKSRTTPYHPRGNPVERFNRTLLSMLGTLEAKDKTRWKEFVRPLVHAYNCTKHEVTGFTPYELMFGRQPRLPVDLAFGLPHQDKPKQPHSEYVRQLKSHLRESYVLASRGAMKSAKKNKTRFDKSVTPSLLEIGDRVLVRNVRLRGKHKLADKWESEVYVVEKRAGDLPVYAVRSETGDGPLRTLHRDLLLPCGFLPSPHIPDSTPIKPSKPRTRQNPGPQVVEDYSYLNPEEDHWWYGDSRDTETLRFSTMHEIPQPVEGQGQSLTDESVYPVPLNGETHRREGNQENSPVDAPVENSPVDAPVENSPVDASVENSPVDAPVENSPVDAPVENSPVDAPVENSPVDAPVENSPVDAPESHEREYLPDEDPPRVEDKRNLPVENDDDKGASAVDILEAPVEDENQQSEDEGQNPSISLRRSARRREEPERLTYFQLGNPLSYVVQSLFQGVVKPRCHLFADAILGHECLFGEKNTVVNIQARFFFYIGFSCIDGEPPTGFWIRMDLEEKGTNTLQ</sequence>
<gene>
    <name evidence="16" type="ORF">QQF64_001883</name>
</gene>
<keyword evidence="8" id="KW-0460">Magnesium</keyword>
<dbReference type="InterPro" id="IPR001969">
    <property type="entry name" value="Aspartic_peptidase_AS"/>
</dbReference>
<proteinExistence type="inferred from homology"/>
<protein>
    <recommendedName>
        <fullName evidence="11">Gypsy retrotransposon integrase-like protein 1</fullName>
        <ecNumber evidence="2">3.1.26.4</ecNumber>
    </recommendedName>
</protein>
<dbReference type="InterPro" id="IPR043502">
    <property type="entry name" value="DNA/RNA_pol_sf"/>
</dbReference>
<evidence type="ECO:0000256" key="6">
    <source>
        <dbReference type="ARBA" id="ARBA00022759"/>
    </source>
</evidence>
<dbReference type="Pfam" id="PF00078">
    <property type="entry name" value="RVT_1"/>
    <property type="match status" value="1"/>
</dbReference>
<keyword evidence="17" id="KW-1185">Reference proteome</keyword>
<keyword evidence="3" id="KW-0808">Transferase</keyword>
<feature type="region of interest" description="Disordered" evidence="13">
    <location>
        <begin position="1260"/>
        <end position="1279"/>
    </location>
</feature>
<evidence type="ECO:0000256" key="5">
    <source>
        <dbReference type="ARBA" id="ARBA00022722"/>
    </source>
</evidence>
<dbReference type="InterPro" id="IPR041577">
    <property type="entry name" value="RT_RNaseH_2"/>
</dbReference>
<evidence type="ECO:0000256" key="2">
    <source>
        <dbReference type="ARBA" id="ARBA00012180"/>
    </source>
</evidence>
<feature type="compositionally biased region" description="Acidic residues" evidence="13">
    <location>
        <begin position="1986"/>
        <end position="1998"/>
    </location>
</feature>
<dbReference type="Proteomes" id="UP001558613">
    <property type="component" value="Unassembled WGS sequence"/>
</dbReference>
<dbReference type="Gene3D" id="3.30.70.270">
    <property type="match status" value="2"/>
</dbReference>
<keyword evidence="10" id="KW-0695">RNA-directed DNA polymerase</keyword>
<evidence type="ECO:0000256" key="3">
    <source>
        <dbReference type="ARBA" id="ARBA00022679"/>
    </source>
</evidence>
<feature type="region of interest" description="Disordered" evidence="13">
    <location>
        <begin position="138"/>
        <end position="188"/>
    </location>
</feature>
<organism evidence="16 17">
    <name type="scientific">Cirrhinus molitorella</name>
    <name type="common">mud carp</name>
    <dbReference type="NCBI Taxonomy" id="172907"/>
    <lineage>
        <taxon>Eukaryota</taxon>
        <taxon>Metazoa</taxon>
        <taxon>Chordata</taxon>
        <taxon>Craniata</taxon>
        <taxon>Vertebrata</taxon>
        <taxon>Euteleostomi</taxon>
        <taxon>Actinopterygii</taxon>
        <taxon>Neopterygii</taxon>
        <taxon>Teleostei</taxon>
        <taxon>Ostariophysi</taxon>
        <taxon>Cypriniformes</taxon>
        <taxon>Cyprinidae</taxon>
        <taxon>Labeoninae</taxon>
        <taxon>Labeonini</taxon>
        <taxon>Cirrhinus</taxon>
    </lineage>
</organism>
<comment type="caution">
    <text evidence="16">The sequence shown here is derived from an EMBL/GenBank/DDBJ whole genome shotgun (WGS) entry which is preliminary data.</text>
</comment>
<name>A0ABR3MNJ6_9TELE</name>
<feature type="region of interest" description="Disordered" evidence="13">
    <location>
        <begin position="467"/>
        <end position="488"/>
    </location>
</feature>
<evidence type="ECO:0000259" key="14">
    <source>
        <dbReference type="PROSITE" id="PS50878"/>
    </source>
</evidence>
<keyword evidence="7" id="KW-0378">Hydrolase</keyword>
<dbReference type="SUPFAM" id="SSF56672">
    <property type="entry name" value="DNA/RNA polymerases"/>
    <property type="match status" value="1"/>
</dbReference>
<dbReference type="InterPro" id="IPR000477">
    <property type="entry name" value="RT_dom"/>
</dbReference>
<dbReference type="EC" id="3.1.26.4" evidence="2"/>
<evidence type="ECO:0000256" key="9">
    <source>
        <dbReference type="ARBA" id="ARBA00022908"/>
    </source>
</evidence>
<dbReference type="Gene3D" id="3.10.10.10">
    <property type="entry name" value="HIV Type 1 Reverse Transcriptase, subunit A, domain 1"/>
    <property type="match status" value="1"/>
</dbReference>
<feature type="region of interest" description="Disordered" evidence="13">
    <location>
        <begin position="1842"/>
        <end position="2011"/>
    </location>
</feature>
<dbReference type="Pfam" id="PF00665">
    <property type="entry name" value="rve"/>
    <property type="match status" value="1"/>
</dbReference>
<feature type="coiled-coil region" evidence="12">
    <location>
        <begin position="435"/>
        <end position="462"/>
    </location>
</feature>
<dbReference type="Gene3D" id="1.10.340.70">
    <property type="match status" value="1"/>
</dbReference>
<dbReference type="PANTHER" id="PTHR37984">
    <property type="entry name" value="PROTEIN CBG26694"/>
    <property type="match status" value="1"/>
</dbReference>
<evidence type="ECO:0000256" key="10">
    <source>
        <dbReference type="ARBA" id="ARBA00022918"/>
    </source>
</evidence>
<keyword evidence="12" id="KW-0175">Coiled coil</keyword>
<evidence type="ECO:0000313" key="17">
    <source>
        <dbReference type="Proteomes" id="UP001558613"/>
    </source>
</evidence>
<dbReference type="PROSITE" id="PS50994">
    <property type="entry name" value="INTEGRASE"/>
    <property type="match status" value="1"/>
</dbReference>
<dbReference type="PANTHER" id="PTHR37984:SF15">
    <property type="entry name" value="INTEGRASE CATALYTIC DOMAIN-CONTAINING PROTEIN"/>
    <property type="match status" value="1"/>
</dbReference>
<dbReference type="PROSITE" id="PS00141">
    <property type="entry name" value="ASP_PROTEASE"/>
    <property type="match status" value="1"/>
</dbReference>
<reference evidence="16 17" key="1">
    <citation type="submission" date="2023-09" db="EMBL/GenBank/DDBJ databases">
        <authorList>
            <person name="Wang M."/>
        </authorList>
    </citation>
    <scope>NUCLEOTIDE SEQUENCE [LARGE SCALE GENOMIC DNA]</scope>
    <source>
        <strain evidence="16">GT-2023</strain>
        <tissue evidence="16">Liver</tissue>
    </source>
</reference>
<comment type="similarity">
    <text evidence="1">Belongs to the beta type-B retroviral polymerase family. HERV class-II K(HML-2) pol subfamily.</text>
</comment>
<dbReference type="InterPro" id="IPR036397">
    <property type="entry name" value="RNaseH_sf"/>
</dbReference>
<feature type="compositionally biased region" description="Basic and acidic residues" evidence="13">
    <location>
        <begin position="1945"/>
        <end position="1967"/>
    </location>
</feature>
<dbReference type="Pfam" id="PF17919">
    <property type="entry name" value="RT_RNaseH_2"/>
    <property type="match status" value="1"/>
</dbReference>
<evidence type="ECO:0000313" key="16">
    <source>
        <dbReference type="EMBL" id="KAL1266208.1"/>
    </source>
</evidence>
<keyword evidence="4" id="KW-0548">Nucleotidyltransferase</keyword>
<dbReference type="InterPro" id="IPR012337">
    <property type="entry name" value="RNaseH-like_sf"/>
</dbReference>
<dbReference type="EMBL" id="JAYMGO010000010">
    <property type="protein sequence ID" value="KAL1266208.1"/>
    <property type="molecule type" value="Genomic_DNA"/>
</dbReference>
<dbReference type="InterPro" id="IPR041588">
    <property type="entry name" value="Integrase_H2C2"/>
</dbReference>
<evidence type="ECO:0000256" key="13">
    <source>
        <dbReference type="SAM" id="MobiDB-lite"/>
    </source>
</evidence>
<evidence type="ECO:0000256" key="1">
    <source>
        <dbReference type="ARBA" id="ARBA00010879"/>
    </source>
</evidence>
<keyword evidence="5" id="KW-0540">Nuclease</keyword>
<feature type="domain" description="Reverse transcriptase" evidence="14">
    <location>
        <begin position="854"/>
        <end position="1033"/>
    </location>
</feature>
<dbReference type="InterPro" id="IPR043128">
    <property type="entry name" value="Rev_trsase/Diguanyl_cyclase"/>
</dbReference>
<dbReference type="CDD" id="cd01647">
    <property type="entry name" value="RT_LTR"/>
    <property type="match status" value="1"/>
</dbReference>